<evidence type="ECO:0000313" key="1">
    <source>
        <dbReference type="EMBL" id="GGN86394.1"/>
    </source>
</evidence>
<accession>A0ABQ2KM34</accession>
<reference evidence="2" key="1">
    <citation type="journal article" date="2019" name="Int. J. Syst. Evol. Microbiol.">
        <title>The Global Catalogue of Microorganisms (GCM) 10K type strain sequencing project: providing services to taxonomists for standard genome sequencing and annotation.</title>
        <authorList>
            <consortium name="The Broad Institute Genomics Platform"/>
            <consortium name="The Broad Institute Genome Sequencing Center for Infectious Disease"/>
            <person name="Wu L."/>
            <person name="Ma J."/>
        </authorList>
    </citation>
    <scope>NUCLEOTIDE SEQUENCE [LARGE SCALE GENOMIC DNA]</scope>
    <source>
        <strain evidence="2">CGMCC 1.6960</strain>
    </source>
</reference>
<dbReference type="RefSeq" id="WP_188718177.1">
    <property type="nucleotide sequence ID" value="NZ_BAABBD010000007.1"/>
</dbReference>
<gene>
    <name evidence="1" type="ORF">GCM10010968_19990</name>
</gene>
<evidence type="ECO:0008006" key="3">
    <source>
        <dbReference type="Google" id="ProtNLM"/>
    </source>
</evidence>
<name>A0ABQ2KM34_9MICO</name>
<keyword evidence="2" id="KW-1185">Reference proteome</keyword>
<dbReference type="Gene3D" id="3.40.50.1010">
    <property type="entry name" value="5'-nuclease"/>
    <property type="match status" value="1"/>
</dbReference>
<protein>
    <recommendedName>
        <fullName evidence="3">PIN domain-containing protein</fullName>
    </recommendedName>
</protein>
<sequence length="135" mass="14298">MTRFAIDAPIALRIVAGGTAIAEGHQLVGPAILRSHALAALYRDVREGRRDERDGRAALEGIAGLRIRLLGDRVSRATAWRLALERGLDDPALAEYVAVAVLQADLLVTDDPALAAIARGAVPVIGWDAFARDAA</sequence>
<evidence type="ECO:0000313" key="2">
    <source>
        <dbReference type="Proteomes" id="UP000626982"/>
    </source>
</evidence>
<dbReference type="EMBL" id="BMLM01000002">
    <property type="protein sequence ID" value="GGN86394.1"/>
    <property type="molecule type" value="Genomic_DNA"/>
</dbReference>
<organism evidence="1 2">
    <name type="scientific">Agrococcus terreus</name>
    <dbReference type="NCBI Taxonomy" id="574649"/>
    <lineage>
        <taxon>Bacteria</taxon>
        <taxon>Bacillati</taxon>
        <taxon>Actinomycetota</taxon>
        <taxon>Actinomycetes</taxon>
        <taxon>Micrococcales</taxon>
        <taxon>Microbacteriaceae</taxon>
        <taxon>Agrococcus</taxon>
    </lineage>
</organism>
<comment type="caution">
    <text evidence="1">The sequence shown here is derived from an EMBL/GenBank/DDBJ whole genome shotgun (WGS) entry which is preliminary data.</text>
</comment>
<dbReference type="Proteomes" id="UP000626982">
    <property type="component" value="Unassembled WGS sequence"/>
</dbReference>
<proteinExistence type="predicted"/>